<dbReference type="STRING" id="454136.NIES2119_28120"/>
<dbReference type="Proteomes" id="UP000185860">
    <property type="component" value="Unassembled WGS sequence"/>
</dbReference>
<dbReference type="EMBL" id="MRCE01000047">
    <property type="protein sequence ID" value="OKH31714.1"/>
    <property type="molecule type" value="Genomic_DNA"/>
</dbReference>
<name>A0A1U7I628_9CYAN</name>
<evidence type="ECO:0000313" key="3">
    <source>
        <dbReference type="Proteomes" id="UP000185860"/>
    </source>
</evidence>
<sequence>MTKVNSPISLSSLNQVISRSLLVTFLALIGVLCGLAPNLSSRSPNLILSSAALAQSSISDDEVRRYTQAAYTIEIRRLAVVEEMARRNLPVPDNTCAAGGNVPAALKDFCEFSRQTIEANQLSVGRFQQIRNAVQSDPTLKQRVDAELRRLR</sequence>
<evidence type="ECO:0000313" key="2">
    <source>
        <dbReference type="EMBL" id="OKH31714.1"/>
    </source>
</evidence>
<dbReference type="RefSeq" id="WP_073596801.1">
    <property type="nucleotide sequence ID" value="NZ_MRCE01000047.1"/>
</dbReference>
<gene>
    <name evidence="2" type="ORF">NIES2119_28120</name>
</gene>
<dbReference type="InterPro" id="IPR025433">
    <property type="entry name" value="DUF4168"/>
</dbReference>
<comment type="caution">
    <text evidence="2">The sequence shown here is derived from an EMBL/GenBank/DDBJ whole genome shotgun (WGS) entry which is preliminary data.</text>
</comment>
<dbReference type="OrthoDB" id="565076at2"/>
<reference evidence="2 3" key="1">
    <citation type="submission" date="2016-11" db="EMBL/GenBank/DDBJ databases">
        <title>Draft Genome Sequences of Nine Cyanobacterial Strains from Diverse Habitats.</title>
        <authorList>
            <person name="Zhu T."/>
            <person name="Hou S."/>
            <person name="Lu X."/>
            <person name="Hess W.R."/>
        </authorList>
    </citation>
    <scope>NUCLEOTIDE SEQUENCE [LARGE SCALE GENOMIC DNA]</scope>
    <source>
        <strain evidence="2 3">IAM M-71</strain>
    </source>
</reference>
<feature type="domain" description="DUF4168" evidence="1">
    <location>
        <begin position="59"/>
        <end position="144"/>
    </location>
</feature>
<evidence type="ECO:0000259" key="1">
    <source>
        <dbReference type="Pfam" id="PF13767"/>
    </source>
</evidence>
<dbReference type="AlphaFoldDB" id="A0A1U7I628"/>
<organism evidence="2 3">
    <name type="scientific">[Phormidium ambiguum] IAM M-71</name>
    <dbReference type="NCBI Taxonomy" id="454136"/>
    <lineage>
        <taxon>Bacteria</taxon>
        <taxon>Bacillati</taxon>
        <taxon>Cyanobacteriota</taxon>
        <taxon>Cyanophyceae</taxon>
        <taxon>Oscillatoriophycideae</taxon>
        <taxon>Aerosakkonematales</taxon>
        <taxon>Aerosakkonemataceae</taxon>
        <taxon>Floridanema</taxon>
    </lineage>
</organism>
<accession>A0A1U7I628</accession>
<proteinExistence type="predicted"/>
<dbReference type="Pfam" id="PF13767">
    <property type="entry name" value="DUF4168"/>
    <property type="match status" value="1"/>
</dbReference>
<protein>
    <recommendedName>
        <fullName evidence="1">DUF4168 domain-containing protein</fullName>
    </recommendedName>
</protein>